<organism evidence="1">
    <name type="scientific">Cucumis melo</name>
    <name type="common">Muskmelon</name>
    <dbReference type="NCBI Taxonomy" id="3656"/>
    <lineage>
        <taxon>Eukaryota</taxon>
        <taxon>Viridiplantae</taxon>
        <taxon>Streptophyta</taxon>
        <taxon>Embryophyta</taxon>
        <taxon>Tracheophyta</taxon>
        <taxon>Spermatophyta</taxon>
        <taxon>Magnoliopsida</taxon>
        <taxon>eudicotyledons</taxon>
        <taxon>Gunneridae</taxon>
        <taxon>Pentapetalae</taxon>
        <taxon>rosids</taxon>
        <taxon>fabids</taxon>
        <taxon>Cucurbitales</taxon>
        <taxon>Cucurbitaceae</taxon>
        <taxon>Benincaseae</taxon>
        <taxon>Cucumis</taxon>
    </lineage>
</organism>
<reference evidence="1" key="1">
    <citation type="submission" date="2023-03" db="UniProtKB">
        <authorList>
            <consortium name="EnsemblPlants"/>
        </authorList>
    </citation>
    <scope>IDENTIFICATION</scope>
</reference>
<dbReference type="AlphaFoldDB" id="A0A9I9EB23"/>
<protein>
    <submittedName>
        <fullName evidence="1">Uncharacterized protein</fullName>
    </submittedName>
</protein>
<name>A0A9I9EB23_CUCME</name>
<dbReference type="Gramene" id="MELO3C031319.2.1">
    <property type="protein sequence ID" value="MELO3C031319.2.1"/>
    <property type="gene ID" value="MELO3C031319.2"/>
</dbReference>
<dbReference type="EnsemblPlants" id="MELO3C031319.2.1">
    <property type="protein sequence ID" value="MELO3C031319.2.1"/>
    <property type="gene ID" value="MELO3C031319.2"/>
</dbReference>
<evidence type="ECO:0000313" key="1">
    <source>
        <dbReference type="EnsemblPlants" id="MELO3C031319.2.1"/>
    </source>
</evidence>
<proteinExistence type="predicted"/>
<accession>A0A9I9EB23</accession>
<sequence>MSLWNLELRNYKFLQKIPNLPQNIQNLDARGCKSLARSPDNIVDIISIKQVRFFPFILFLSYT</sequence>